<gene>
    <name evidence="2" type="ORF">DCP75_06815</name>
</gene>
<keyword evidence="1" id="KW-0812">Transmembrane</keyword>
<keyword evidence="1" id="KW-1133">Transmembrane helix</keyword>
<dbReference type="Proteomes" id="UP000259273">
    <property type="component" value="Unassembled WGS sequence"/>
</dbReference>
<dbReference type="AlphaFoldDB" id="A0A3C1KLU6"/>
<evidence type="ECO:0000313" key="2">
    <source>
        <dbReference type="EMBL" id="HAN27418.1"/>
    </source>
</evidence>
<name>A0A3C1KLU6_9GAMM</name>
<reference evidence="2 3" key="1">
    <citation type="journal article" date="2018" name="Nat. Biotechnol.">
        <title>A standardized bacterial taxonomy based on genome phylogeny substantially revises the tree of life.</title>
        <authorList>
            <person name="Parks D.H."/>
            <person name="Chuvochina M."/>
            <person name="Waite D.W."/>
            <person name="Rinke C."/>
            <person name="Skarshewski A."/>
            <person name="Chaumeil P.A."/>
            <person name="Hugenholtz P."/>
        </authorList>
    </citation>
    <scope>NUCLEOTIDE SEQUENCE [LARGE SCALE GENOMIC DNA]</scope>
    <source>
        <strain evidence="2">UBA9158</strain>
    </source>
</reference>
<evidence type="ECO:0000256" key="1">
    <source>
        <dbReference type="SAM" id="Phobius"/>
    </source>
</evidence>
<dbReference type="EMBL" id="DMND01000095">
    <property type="protein sequence ID" value="HAN27418.1"/>
    <property type="molecule type" value="Genomic_DNA"/>
</dbReference>
<sequence length="105" mass="11404">MAFLAALGVGMLLWQAVALSSLATVAQRVSEAKPVLGAVRIGLIALLALLWPWLSDWLCKKRHSQLSKAESNRLRWRVVGWLLAIELLIGQNVLQHLAAVTGASP</sequence>
<evidence type="ECO:0000313" key="3">
    <source>
        <dbReference type="Proteomes" id="UP000259273"/>
    </source>
</evidence>
<protein>
    <submittedName>
        <fullName evidence="2">Uncharacterized protein</fullName>
    </submittedName>
</protein>
<proteinExistence type="predicted"/>
<keyword evidence="1" id="KW-0472">Membrane</keyword>
<organism evidence="2 3">
    <name type="scientific">Haliea salexigens</name>
    <dbReference type="NCBI Taxonomy" id="287487"/>
    <lineage>
        <taxon>Bacteria</taxon>
        <taxon>Pseudomonadati</taxon>
        <taxon>Pseudomonadota</taxon>
        <taxon>Gammaproteobacteria</taxon>
        <taxon>Cellvibrionales</taxon>
        <taxon>Halieaceae</taxon>
        <taxon>Haliea</taxon>
    </lineage>
</organism>
<comment type="caution">
    <text evidence="2">The sequence shown here is derived from an EMBL/GenBank/DDBJ whole genome shotgun (WGS) entry which is preliminary data.</text>
</comment>
<accession>A0A3C1KLU6</accession>
<feature type="transmembrane region" description="Helical" evidence="1">
    <location>
        <begin position="74"/>
        <end position="94"/>
    </location>
</feature>
<feature type="transmembrane region" description="Helical" evidence="1">
    <location>
        <begin position="34"/>
        <end position="54"/>
    </location>
</feature>